<dbReference type="AlphaFoldDB" id="A0A4R0RF96"/>
<feature type="compositionally biased region" description="Pro residues" evidence="1">
    <location>
        <begin position="189"/>
        <end position="202"/>
    </location>
</feature>
<feature type="region of interest" description="Disordered" evidence="1">
    <location>
        <begin position="157"/>
        <end position="228"/>
    </location>
</feature>
<sequence length="315" mass="33518">MSLLKWVLCNNSSKQSAAFGGVTKEVEEKREEVEEERIQVVEAEPMYPIIPSTFDEPDPMNVDTFGGQVIPLPSSSTSSPSILDEAFWADFSSPVPANSNPIGSFWDVFSNESSGPPYQTFGDVQASTVVEAGADAGAATTPPSPSVSLFGVTLRPLSRSSGTPSSPATSSSAVELAPPAEKPTVSHPSPQPFSTPASPPAATPLTSANPATNTAAVNAESPDMDAKKQARLDRNLAKLAEQQRLRAEAKARAPTRQVHTYADAFSVEDASSSPHGTQSSTSTKRRNPFDEYDTDDVENDPYAALDRAKRPRFTC</sequence>
<reference evidence="2 3" key="1">
    <citation type="submission" date="2018-11" db="EMBL/GenBank/DDBJ databases">
        <title>Genome assembly of Steccherinum ochraceum LE-BIN_3174, the white-rot fungus of the Steccherinaceae family (The Residual Polyporoid clade, Polyporales, Basidiomycota).</title>
        <authorList>
            <person name="Fedorova T.V."/>
            <person name="Glazunova O.A."/>
            <person name="Landesman E.O."/>
            <person name="Moiseenko K.V."/>
            <person name="Psurtseva N.V."/>
            <person name="Savinova O.S."/>
            <person name="Shakhova N.V."/>
            <person name="Tyazhelova T.V."/>
            <person name="Vasina D.V."/>
        </authorList>
    </citation>
    <scope>NUCLEOTIDE SEQUENCE [LARGE SCALE GENOMIC DNA]</scope>
    <source>
        <strain evidence="2 3">LE-BIN_3174</strain>
    </source>
</reference>
<keyword evidence="3" id="KW-1185">Reference proteome</keyword>
<evidence type="ECO:0000313" key="3">
    <source>
        <dbReference type="Proteomes" id="UP000292702"/>
    </source>
</evidence>
<dbReference type="Proteomes" id="UP000292702">
    <property type="component" value="Unassembled WGS sequence"/>
</dbReference>
<accession>A0A4R0RF96</accession>
<feature type="compositionally biased region" description="Low complexity" evidence="1">
    <location>
        <begin position="203"/>
        <end position="219"/>
    </location>
</feature>
<dbReference type="EMBL" id="RWJN01000115">
    <property type="protein sequence ID" value="TCD66960.1"/>
    <property type="molecule type" value="Genomic_DNA"/>
</dbReference>
<feature type="compositionally biased region" description="Low complexity" evidence="1">
    <location>
        <begin position="157"/>
        <end position="173"/>
    </location>
</feature>
<feature type="region of interest" description="Disordered" evidence="1">
    <location>
        <begin position="243"/>
        <end position="315"/>
    </location>
</feature>
<evidence type="ECO:0000313" key="2">
    <source>
        <dbReference type="EMBL" id="TCD66960.1"/>
    </source>
</evidence>
<protein>
    <submittedName>
        <fullName evidence="2">Uncharacterized protein</fullName>
    </submittedName>
</protein>
<proteinExistence type="predicted"/>
<name>A0A4R0RF96_9APHY</name>
<comment type="caution">
    <text evidence="2">The sequence shown here is derived from an EMBL/GenBank/DDBJ whole genome shotgun (WGS) entry which is preliminary data.</text>
</comment>
<gene>
    <name evidence="2" type="ORF">EIP91_000689</name>
</gene>
<feature type="compositionally biased region" description="Low complexity" evidence="1">
    <location>
        <begin position="271"/>
        <end position="282"/>
    </location>
</feature>
<organism evidence="2 3">
    <name type="scientific">Steccherinum ochraceum</name>
    <dbReference type="NCBI Taxonomy" id="92696"/>
    <lineage>
        <taxon>Eukaryota</taxon>
        <taxon>Fungi</taxon>
        <taxon>Dikarya</taxon>
        <taxon>Basidiomycota</taxon>
        <taxon>Agaricomycotina</taxon>
        <taxon>Agaricomycetes</taxon>
        <taxon>Polyporales</taxon>
        <taxon>Steccherinaceae</taxon>
        <taxon>Steccherinum</taxon>
    </lineage>
</organism>
<feature type="compositionally biased region" description="Acidic residues" evidence="1">
    <location>
        <begin position="290"/>
        <end position="299"/>
    </location>
</feature>
<evidence type="ECO:0000256" key="1">
    <source>
        <dbReference type="SAM" id="MobiDB-lite"/>
    </source>
</evidence>